<name>A0A412G6G2_9FIRM</name>
<sequence length="447" mass="50181">MNSQLQKIFQESIPENKIDNELYTKYDVKKGLRNEDGTGVLIGLTRIADVVGYKLVDGKKVDDRGELYYRGIPITQLCRNLDQDQICGYEETCFLILFGHLPSRSELDLFTAELRGRYTLPEGFLATNILRYPSMNVMNQIQKALLMLYGEDPLADDISVANTLDQGLSILAKMPAILCYSMAAKAHFFENKSLIVHPVKPELSIAENILSLLRPDQQFTPQEAKILDLMMVLHADHGSGNNSTFTNIVVASTGTDIYSAMAASVGSLKGPRHGGANISARRMMDAMLNQLGLDASDAQITRILEQIMDKQFFDGKGLIYGMGHAVYTLSDPRSEILKAQIEILAQEKNLSRLYQFYRRTEELAKQVILRRKGIHVSSNIDFYSGLVYSMLDIPEDCYSPLFAASRMVGWLAHNIENKLYCDKIVRPAGKYVGDLADYIPLAQRQNR</sequence>
<dbReference type="Pfam" id="PF00285">
    <property type="entry name" value="Citrate_synt"/>
    <property type="match status" value="1"/>
</dbReference>
<evidence type="ECO:0000256" key="2">
    <source>
        <dbReference type="ARBA" id="ARBA00010566"/>
    </source>
</evidence>
<dbReference type="AlphaFoldDB" id="A0A412G6G2"/>
<dbReference type="NCBIfam" id="NF010635">
    <property type="entry name" value="PRK14032.1"/>
    <property type="match status" value="1"/>
</dbReference>
<dbReference type="GO" id="GO:0036440">
    <property type="term" value="F:citrate synthase activity"/>
    <property type="evidence" value="ECO:0007669"/>
    <property type="project" value="UniProtKB-EC"/>
</dbReference>
<dbReference type="SUPFAM" id="SSF48256">
    <property type="entry name" value="Citrate synthase"/>
    <property type="match status" value="1"/>
</dbReference>
<dbReference type="GeneID" id="83013828"/>
<evidence type="ECO:0000256" key="1">
    <source>
        <dbReference type="ARBA" id="ARBA00005163"/>
    </source>
</evidence>
<organism evidence="5 6">
    <name type="scientific">Holdemania filiformis</name>
    <dbReference type="NCBI Taxonomy" id="61171"/>
    <lineage>
        <taxon>Bacteria</taxon>
        <taxon>Bacillati</taxon>
        <taxon>Bacillota</taxon>
        <taxon>Erysipelotrichia</taxon>
        <taxon>Erysipelotrichales</taxon>
        <taxon>Erysipelotrichaceae</taxon>
        <taxon>Holdemania</taxon>
    </lineage>
</organism>
<dbReference type="UniPathway" id="UPA00223"/>
<comment type="pathway">
    <text evidence="1">Carbohydrate metabolism; tricarboxylic acid cycle.</text>
</comment>
<dbReference type="RefSeq" id="WP_117892196.1">
    <property type="nucleotide sequence ID" value="NZ_CABJCV010000001.1"/>
</dbReference>
<comment type="caution">
    <text evidence="5">The sequence shown here is derived from an EMBL/GenBank/DDBJ whole genome shotgun (WGS) entry which is preliminary data.</text>
</comment>
<dbReference type="Proteomes" id="UP000284178">
    <property type="component" value="Unassembled WGS sequence"/>
</dbReference>
<evidence type="ECO:0000256" key="4">
    <source>
        <dbReference type="ARBA" id="ARBA00022679"/>
    </source>
</evidence>
<accession>A0A412G6G2</accession>
<protein>
    <recommendedName>
        <fullName evidence="3">citrate synthase (unknown stereospecificity)</fullName>
        <ecNumber evidence="3">2.3.3.16</ecNumber>
    </recommendedName>
</protein>
<dbReference type="EC" id="2.3.3.16" evidence="3"/>
<dbReference type="GO" id="GO:0005829">
    <property type="term" value="C:cytosol"/>
    <property type="evidence" value="ECO:0007669"/>
    <property type="project" value="TreeGrafter"/>
</dbReference>
<keyword evidence="6" id="KW-1185">Reference proteome</keyword>
<evidence type="ECO:0000313" key="5">
    <source>
        <dbReference type="EMBL" id="RGR76742.1"/>
    </source>
</evidence>
<reference evidence="5 6" key="1">
    <citation type="submission" date="2018-08" db="EMBL/GenBank/DDBJ databases">
        <title>A genome reference for cultivated species of the human gut microbiota.</title>
        <authorList>
            <person name="Zou Y."/>
            <person name="Xue W."/>
            <person name="Luo G."/>
        </authorList>
    </citation>
    <scope>NUCLEOTIDE SEQUENCE [LARGE SCALE GENOMIC DNA]</scope>
    <source>
        <strain evidence="5 6">AF24-29</strain>
    </source>
</reference>
<dbReference type="PANTHER" id="PTHR11739:SF4">
    <property type="entry name" value="CITRATE SYNTHASE, PEROXISOMAL"/>
    <property type="match status" value="1"/>
</dbReference>
<dbReference type="Gene3D" id="1.10.230.10">
    <property type="entry name" value="Cytochrome P450-Terp, domain 2"/>
    <property type="match status" value="1"/>
</dbReference>
<comment type="similarity">
    <text evidence="2">Belongs to the citrate synthase family.</text>
</comment>
<dbReference type="GO" id="GO:0005975">
    <property type="term" value="P:carbohydrate metabolic process"/>
    <property type="evidence" value="ECO:0007669"/>
    <property type="project" value="TreeGrafter"/>
</dbReference>
<evidence type="ECO:0000256" key="3">
    <source>
        <dbReference type="ARBA" id="ARBA00012972"/>
    </source>
</evidence>
<dbReference type="InterPro" id="IPR036969">
    <property type="entry name" value="Citrate_synthase_sf"/>
</dbReference>
<dbReference type="PRINTS" id="PR00143">
    <property type="entry name" value="CITRTSNTHASE"/>
</dbReference>
<dbReference type="EMBL" id="QRUP01000001">
    <property type="protein sequence ID" value="RGR76742.1"/>
    <property type="molecule type" value="Genomic_DNA"/>
</dbReference>
<dbReference type="Gene3D" id="1.10.580.10">
    <property type="entry name" value="Citrate Synthase, domain 1"/>
    <property type="match status" value="1"/>
</dbReference>
<dbReference type="GO" id="GO:0006099">
    <property type="term" value="P:tricarboxylic acid cycle"/>
    <property type="evidence" value="ECO:0007669"/>
    <property type="project" value="UniProtKB-UniPathway"/>
</dbReference>
<proteinExistence type="inferred from homology"/>
<keyword evidence="4" id="KW-0808">Transferase</keyword>
<dbReference type="PANTHER" id="PTHR11739">
    <property type="entry name" value="CITRATE SYNTHASE"/>
    <property type="match status" value="1"/>
</dbReference>
<dbReference type="InterPro" id="IPR016143">
    <property type="entry name" value="Citrate_synth-like_sm_a-sub"/>
</dbReference>
<dbReference type="InterPro" id="IPR016142">
    <property type="entry name" value="Citrate_synth-like_lrg_a-sub"/>
</dbReference>
<evidence type="ECO:0000313" key="6">
    <source>
        <dbReference type="Proteomes" id="UP000284178"/>
    </source>
</evidence>
<gene>
    <name evidence="5" type="ORF">DWY25_00175</name>
</gene>
<dbReference type="InterPro" id="IPR002020">
    <property type="entry name" value="Citrate_synthase"/>
</dbReference>